<organism evidence="1">
    <name type="scientific">marine sediment metagenome</name>
    <dbReference type="NCBI Taxonomy" id="412755"/>
    <lineage>
        <taxon>unclassified sequences</taxon>
        <taxon>metagenomes</taxon>
        <taxon>ecological metagenomes</taxon>
    </lineage>
</organism>
<evidence type="ECO:0000313" key="1">
    <source>
        <dbReference type="EMBL" id="KKM16529.1"/>
    </source>
</evidence>
<dbReference type="AlphaFoldDB" id="A0A0F9IA25"/>
<protein>
    <submittedName>
        <fullName evidence="1">Uncharacterized protein</fullName>
    </submittedName>
</protein>
<accession>A0A0F9IA25</accession>
<gene>
    <name evidence="1" type="ORF">LCGC14_1684950</name>
</gene>
<reference evidence="1" key="1">
    <citation type="journal article" date="2015" name="Nature">
        <title>Complex archaea that bridge the gap between prokaryotes and eukaryotes.</title>
        <authorList>
            <person name="Spang A."/>
            <person name="Saw J.H."/>
            <person name="Jorgensen S.L."/>
            <person name="Zaremba-Niedzwiedzka K."/>
            <person name="Martijn J."/>
            <person name="Lind A.E."/>
            <person name="van Eijk R."/>
            <person name="Schleper C."/>
            <person name="Guy L."/>
            <person name="Ettema T.J."/>
        </authorList>
    </citation>
    <scope>NUCLEOTIDE SEQUENCE</scope>
</reference>
<sequence length="399" mass="41653">MIRKSILFLVMFSFLFSFRAYAPPGNVRVNRARYIRVKDSGAYYTGTQVEAVLQEIGAGLDPLTDNSIADTLHRHTELVAPDGSPDPALSVDSVGRIIIGPFSDPEGSLELRTGNTIVRLRDTGSTATATTSFVEFGGTTTSAWDRTGYVGDSSSGDTHIRLCAEDSDLILGDSSSDSVLTLSGGNVTITGTTEGATLTEGGNAVPNATDKLSFFSATSSAELFGVISDETGSASGSPLAVFNTNPTLTGATMAGDLLLVENSLKLDDTLSGDATWSGITVSGTSGVTTLAVGDLCYLDDDGKWKLVDANLSDGYDKQLGICVLAAADGVATEILVYGKVRSAAFPAFTVGSPLYMSETAGDMTHTAPTTTDSATRIIGFAITAEDLLFNPSNDYYTHT</sequence>
<name>A0A0F9IA25_9ZZZZ</name>
<comment type="caution">
    <text evidence="1">The sequence shown here is derived from an EMBL/GenBank/DDBJ whole genome shotgun (WGS) entry which is preliminary data.</text>
</comment>
<dbReference type="EMBL" id="LAZR01014654">
    <property type="protein sequence ID" value="KKM16529.1"/>
    <property type="molecule type" value="Genomic_DNA"/>
</dbReference>
<proteinExistence type="predicted"/>